<dbReference type="EMBL" id="DS267861">
    <property type="protein sequence ID" value="EDN55912.1"/>
    <property type="molecule type" value="Genomic_DNA"/>
</dbReference>
<evidence type="ECO:0000313" key="1">
    <source>
        <dbReference type="EMBL" id="EDN55912.1"/>
    </source>
</evidence>
<feature type="non-terminal residue" evidence="1">
    <location>
        <position position="1"/>
    </location>
</feature>
<dbReference type="Proteomes" id="UP000242664">
    <property type="component" value="Unassembled WGS sequence"/>
</dbReference>
<keyword evidence="2" id="KW-1185">Reference proteome</keyword>
<reference evidence="2" key="1">
    <citation type="submission" date="2006-10" db="EMBL/GenBank/DDBJ databases">
        <authorList>
            <person name="Heidelberg J."/>
            <person name="Sebastian Y."/>
        </authorList>
    </citation>
    <scope>NUCLEOTIDE SEQUENCE [LARGE SCALE GENOMIC DNA]</scope>
    <source>
        <strain evidence="2">EX25</strain>
    </source>
</reference>
<gene>
    <name evidence="1" type="ORF">VEx25_0614</name>
</gene>
<evidence type="ECO:0000313" key="2">
    <source>
        <dbReference type="Proteomes" id="UP000242664"/>
    </source>
</evidence>
<accession>A0ABM9WR81</accession>
<proteinExistence type="predicted"/>
<organism evidence="1 2">
    <name type="scientific">Vibrio antiquarius (strain Ex25)</name>
    <dbReference type="NCBI Taxonomy" id="150340"/>
    <lineage>
        <taxon>Bacteria</taxon>
        <taxon>Pseudomonadati</taxon>
        <taxon>Pseudomonadota</taxon>
        <taxon>Gammaproteobacteria</taxon>
        <taxon>Vibrionales</taxon>
        <taxon>Vibrionaceae</taxon>
        <taxon>Vibrio</taxon>
        <taxon>Vibrio diabolicus subgroup</taxon>
    </lineage>
</organism>
<name>A0ABM9WR81_VIBAE</name>
<protein>
    <submittedName>
        <fullName evidence="1">Uncharacterized protein</fullName>
    </submittedName>
</protein>
<sequence>CCIEEVRQMCLLKTTLHLVNKRQ</sequence>